<feature type="transmembrane region" description="Helical" evidence="1">
    <location>
        <begin position="37"/>
        <end position="64"/>
    </location>
</feature>
<dbReference type="Gene3D" id="2.160.20.80">
    <property type="entry name" value="E3 ubiquitin-protein ligase SopA"/>
    <property type="match status" value="1"/>
</dbReference>
<sequence length="379" mass="42089">MKAWLSKWLERVTGDSSRFEVDNAQLEGLLWRLGKGALFGLLIYFVAIAILMAFHLVGALMSVLNSKPEPDADLRGYAYLLIALVGLPFVIWRSVVAQQQAKTAEQGLFTDRFTKAIDQLGAERSIKSPPQPIEQGDSIITMQVEESVPNIEVRIGAIYALERLAIDSARDQGTIIKILCVYIRTHAKMGTVYAKKYLNVEPRADIQAAINAIISISRLFNELKEDINLSGSMLSKVNFSRANISNLILSYSYIAHSNFKYSTLHGMEARFSDISNANFAYADLTGADLRHTELSLGEPSFVFNGATLTGAHVGGAEWEGFSSLHCEHMASIFGNSRTNFAWLAVKDHPIHWAKSDITFFEESDQYNNFRKTLGLPPSS</sequence>
<keyword evidence="1" id="KW-0812">Transmembrane</keyword>
<keyword evidence="3" id="KW-1185">Reference proteome</keyword>
<organism evidence="2 3">
    <name type="scientific">Pontivivens marinum</name>
    <dbReference type="NCBI Taxonomy" id="1690039"/>
    <lineage>
        <taxon>Bacteria</taxon>
        <taxon>Pseudomonadati</taxon>
        <taxon>Pseudomonadota</taxon>
        <taxon>Alphaproteobacteria</taxon>
        <taxon>Rhodobacterales</taxon>
        <taxon>Paracoccaceae</taxon>
        <taxon>Pontivivens</taxon>
    </lineage>
</organism>
<dbReference type="Proteomes" id="UP000220034">
    <property type="component" value="Unassembled WGS sequence"/>
</dbReference>
<dbReference type="Pfam" id="PF00805">
    <property type="entry name" value="Pentapeptide"/>
    <property type="match status" value="1"/>
</dbReference>
<evidence type="ECO:0000313" key="3">
    <source>
        <dbReference type="Proteomes" id="UP000220034"/>
    </source>
</evidence>
<keyword evidence="1" id="KW-1133">Transmembrane helix</keyword>
<gene>
    <name evidence="2" type="ORF">SAMN06273572_102160</name>
</gene>
<proteinExistence type="predicted"/>
<dbReference type="AlphaFoldDB" id="A0A2C9CQ79"/>
<evidence type="ECO:0000256" key="1">
    <source>
        <dbReference type="SAM" id="Phobius"/>
    </source>
</evidence>
<dbReference type="InterPro" id="IPR001646">
    <property type="entry name" value="5peptide_repeat"/>
</dbReference>
<name>A0A2C9CQ79_9RHOB</name>
<accession>A0A2C9CQ79</accession>
<evidence type="ECO:0000313" key="2">
    <source>
        <dbReference type="EMBL" id="SOH93484.1"/>
    </source>
</evidence>
<dbReference type="SUPFAM" id="SSF141571">
    <property type="entry name" value="Pentapeptide repeat-like"/>
    <property type="match status" value="1"/>
</dbReference>
<dbReference type="RefSeq" id="WP_180955912.1">
    <property type="nucleotide sequence ID" value="NZ_OCTN01000002.1"/>
</dbReference>
<keyword evidence="1" id="KW-0472">Membrane</keyword>
<dbReference type="EMBL" id="OCTN01000002">
    <property type="protein sequence ID" value="SOH93484.1"/>
    <property type="molecule type" value="Genomic_DNA"/>
</dbReference>
<feature type="transmembrane region" description="Helical" evidence="1">
    <location>
        <begin position="76"/>
        <end position="95"/>
    </location>
</feature>
<reference evidence="3" key="1">
    <citation type="submission" date="2017-09" db="EMBL/GenBank/DDBJ databases">
        <authorList>
            <person name="Varghese N."/>
            <person name="Submissions S."/>
        </authorList>
    </citation>
    <scope>NUCLEOTIDE SEQUENCE [LARGE SCALE GENOMIC DNA]</scope>
    <source>
        <strain evidence="3">C7</strain>
    </source>
</reference>
<protein>
    <submittedName>
        <fullName evidence="2">Pentapeptide repeat-containing protein</fullName>
    </submittedName>
</protein>